<accession>A0A941IWF9</accession>
<reference evidence="1" key="1">
    <citation type="journal article" date="2018" name="Int. J. Syst. Evol. Microbiol.">
        <title>Carboxylicivirga sediminis sp. nov., isolated from coastal sediment.</title>
        <authorList>
            <person name="Wang F.Q."/>
            <person name="Ren L.H."/>
            <person name="Zou R.J."/>
            <person name="Sun Y.Z."/>
            <person name="Liu X.J."/>
            <person name="Jiang F."/>
            <person name="Liu L.J."/>
        </authorList>
    </citation>
    <scope>NUCLEOTIDE SEQUENCE</scope>
    <source>
        <strain evidence="1">JR1</strain>
    </source>
</reference>
<dbReference type="Proteomes" id="UP000679220">
    <property type="component" value="Unassembled WGS sequence"/>
</dbReference>
<evidence type="ECO:0000313" key="2">
    <source>
        <dbReference type="Proteomes" id="UP000679220"/>
    </source>
</evidence>
<dbReference type="AlphaFoldDB" id="A0A941IWF9"/>
<reference evidence="1" key="2">
    <citation type="submission" date="2021-04" db="EMBL/GenBank/DDBJ databases">
        <authorList>
            <person name="Zhang T."/>
            <person name="Zhang Y."/>
            <person name="Lu D."/>
            <person name="Zuo D."/>
            <person name="Du Z."/>
        </authorList>
    </citation>
    <scope>NUCLEOTIDE SEQUENCE</scope>
    <source>
        <strain evidence="1">JR1</strain>
    </source>
</reference>
<name>A0A941IWF9_9BACT</name>
<proteinExistence type="predicted"/>
<evidence type="ECO:0000313" key="1">
    <source>
        <dbReference type="EMBL" id="MBR8535170.1"/>
    </source>
</evidence>
<dbReference type="RefSeq" id="WP_212189077.1">
    <property type="nucleotide sequence ID" value="NZ_JAGTAR010000007.1"/>
</dbReference>
<sequence>MHKRKEELISLIDGEWAGDSFKNLAKELYQSSDDIQILFELNEHADSKIAWRSAYLLDLTHDIDVHVLDDYLELILERTPQLTNQSIRRHYLRILTQHDISEKADGNLLNCCFTWLQTEETPIAVKAHCMQIIYNLTTTYPELIPELKAVLENLLPYGSKGEVNRAKKILEAIA</sequence>
<protein>
    <submittedName>
        <fullName evidence="1">Uncharacterized protein</fullName>
    </submittedName>
</protein>
<dbReference type="EMBL" id="JAGTAR010000007">
    <property type="protein sequence ID" value="MBR8535170.1"/>
    <property type="molecule type" value="Genomic_DNA"/>
</dbReference>
<organism evidence="1 2">
    <name type="scientific">Carboxylicivirga sediminis</name>
    <dbReference type="NCBI Taxonomy" id="2006564"/>
    <lineage>
        <taxon>Bacteria</taxon>
        <taxon>Pseudomonadati</taxon>
        <taxon>Bacteroidota</taxon>
        <taxon>Bacteroidia</taxon>
        <taxon>Marinilabiliales</taxon>
        <taxon>Marinilabiliaceae</taxon>
        <taxon>Carboxylicivirga</taxon>
    </lineage>
</organism>
<gene>
    <name evidence="1" type="ORF">KDU71_06340</name>
</gene>
<comment type="caution">
    <text evidence="1">The sequence shown here is derived from an EMBL/GenBank/DDBJ whole genome shotgun (WGS) entry which is preliminary data.</text>
</comment>
<keyword evidence="2" id="KW-1185">Reference proteome</keyword>